<dbReference type="Gene3D" id="1.10.510.10">
    <property type="entry name" value="Transferase(Phosphotransferase) domain 1"/>
    <property type="match status" value="1"/>
</dbReference>
<dbReference type="Gene3D" id="1.10.238.10">
    <property type="entry name" value="EF-hand"/>
    <property type="match status" value="2"/>
</dbReference>
<comment type="similarity">
    <text evidence="12">Belongs to the protein kinase superfamily. Ser/Thr protein kinase family. CDPK subfamily.</text>
</comment>
<evidence type="ECO:0000256" key="5">
    <source>
        <dbReference type="ARBA" id="ARBA00022679"/>
    </source>
</evidence>
<evidence type="ECO:0000256" key="4">
    <source>
        <dbReference type="ARBA" id="ARBA00022527"/>
    </source>
</evidence>
<dbReference type="PROSITE" id="PS00108">
    <property type="entry name" value="PROTEIN_KINASE_ST"/>
    <property type="match status" value="1"/>
</dbReference>
<evidence type="ECO:0000256" key="13">
    <source>
        <dbReference type="ARBA" id="ARBA00047899"/>
    </source>
</evidence>
<evidence type="ECO:0000256" key="12">
    <source>
        <dbReference type="ARBA" id="ARBA00024334"/>
    </source>
</evidence>
<dbReference type="InterPro" id="IPR050205">
    <property type="entry name" value="CDPK_Ser/Thr_kinases"/>
</dbReference>
<comment type="subunit">
    <text evidence="2">Monomer.</text>
</comment>
<keyword evidence="9" id="KW-0418">Kinase</keyword>
<evidence type="ECO:0000256" key="11">
    <source>
        <dbReference type="ARBA" id="ARBA00022840"/>
    </source>
</evidence>
<keyword evidence="19" id="KW-1185">Reference proteome</keyword>
<dbReference type="PROSITE" id="PS50011">
    <property type="entry name" value="PROTEIN_KINASE_DOM"/>
    <property type="match status" value="1"/>
</dbReference>
<comment type="catalytic activity">
    <reaction evidence="14">
        <text>L-seryl-[protein] + ATP = O-phospho-L-seryl-[protein] + ADP + H(+)</text>
        <dbReference type="Rhea" id="RHEA:17989"/>
        <dbReference type="Rhea" id="RHEA-COMP:9863"/>
        <dbReference type="Rhea" id="RHEA-COMP:11604"/>
        <dbReference type="ChEBI" id="CHEBI:15378"/>
        <dbReference type="ChEBI" id="CHEBI:29999"/>
        <dbReference type="ChEBI" id="CHEBI:30616"/>
        <dbReference type="ChEBI" id="CHEBI:83421"/>
        <dbReference type="ChEBI" id="CHEBI:456216"/>
        <dbReference type="EC" id="2.7.11.1"/>
    </reaction>
</comment>
<comment type="cofactor">
    <cofactor evidence="1">
        <name>Mg(2+)</name>
        <dbReference type="ChEBI" id="CHEBI:18420"/>
    </cofactor>
</comment>
<dbReference type="InterPro" id="IPR008271">
    <property type="entry name" value="Ser/Thr_kinase_AS"/>
</dbReference>
<comment type="caution">
    <text evidence="18">The sequence shown here is derived from an EMBL/GenBank/DDBJ whole genome shotgun (WGS) entry which is preliminary data.</text>
</comment>
<keyword evidence="6" id="KW-0479">Metal-binding</keyword>
<dbReference type="PROSITE" id="PS50222">
    <property type="entry name" value="EF_HAND_2"/>
    <property type="match status" value="3"/>
</dbReference>
<dbReference type="EC" id="2.7.11.1" evidence="3"/>
<evidence type="ECO:0000259" key="16">
    <source>
        <dbReference type="PROSITE" id="PS50011"/>
    </source>
</evidence>
<gene>
    <name evidence="18" type="primary">CPK2</name>
    <name evidence="18" type="ORF">SNAT2548_LOCUS14400</name>
</gene>
<evidence type="ECO:0000256" key="10">
    <source>
        <dbReference type="ARBA" id="ARBA00022837"/>
    </source>
</evidence>
<dbReference type="Pfam" id="PF13202">
    <property type="entry name" value="EF-hand_5"/>
    <property type="match status" value="1"/>
</dbReference>
<evidence type="ECO:0000256" key="2">
    <source>
        <dbReference type="ARBA" id="ARBA00011245"/>
    </source>
</evidence>
<name>A0A812MMP8_9DINO</name>
<dbReference type="InterPro" id="IPR017441">
    <property type="entry name" value="Protein_kinase_ATP_BS"/>
</dbReference>
<evidence type="ECO:0000256" key="6">
    <source>
        <dbReference type="ARBA" id="ARBA00022723"/>
    </source>
</evidence>
<evidence type="ECO:0000256" key="3">
    <source>
        <dbReference type="ARBA" id="ARBA00012513"/>
    </source>
</evidence>
<dbReference type="SUPFAM" id="SSF47473">
    <property type="entry name" value="EF-hand"/>
    <property type="match status" value="1"/>
</dbReference>
<dbReference type="GO" id="GO:0005509">
    <property type="term" value="F:calcium ion binding"/>
    <property type="evidence" value="ECO:0007669"/>
    <property type="project" value="InterPro"/>
</dbReference>
<evidence type="ECO:0000259" key="17">
    <source>
        <dbReference type="PROSITE" id="PS50222"/>
    </source>
</evidence>
<organism evidence="18 19">
    <name type="scientific">Symbiodinium natans</name>
    <dbReference type="NCBI Taxonomy" id="878477"/>
    <lineage>
        <taxon>Eukaryota</taxon>
        <taxon>Sar</taxon>
        <taxon>Alveolata</taxon>
        <taxon>Dinophyceae</taxon>
        <taxon>Suessiales</taxon>
        <taxon>Symbiodiniaceae</taxon>
        <taxon>Symbiodinium</taxon>
    </lineage>
</organism>
<evidence type="ECO:0000313" key="19">
    <source>
        <dbReference type="Proteomes" id="UP000604046"/>
    </source>
</evidence>
<dbReference type="PANTHER" id="PTHR24349">
    <property type="entry name" value="SERINE/THREONINE-PROTEIN KINASE"/>
    <property type="match status" value="1"/>
</dbReference>
<dbReference type="FunFam" id="1.10.510.10:FF:000571">
    <property type="entry name" value="Maternal embryonic leucine zipper kinase"/>
    <property type="match status" value="1"/>
</dbReference>
<dbReference type="SUPFAM" id="SSF56112">
    <property type="entry name" value="Protein kinase-like (PK-like)"/>
    <property type="match status" value="1"/>
</dbReference>
<evidence type="ECO:0000256" key="9">
    <source>
        <dbReference type="ARBA" id="ARBA00022777"/>
    </source>
</evidence>
<dbReference type="InterPro" id="IPR011992">
    <property type="entry name" value="EF-hand-dom_pair"/>
</dbReference>
<evidence type="ECO:0000256" key="15">
    <source>
        <dbReference type="PROSITE-ProRule" id="PRU10141"/>
    </source>
</evidence>
<feature type="domain" description="EF-hand" evidence="17">
    <location>
        <begin position="599"/>
        <end position="623"/>
    </location>
</feature>
<dbReference type="SMART" id="SM00054">
    <property type="entry name" value="EFh"/>
    <property type="match status" value="3"/>
</dbReference>
<dbReference type="GO" id="GO:0005524">
    <property type="term" value="F:ATP binding"/>
    <property type="evidence" value="ECO:0007669"/>
    <property type="project" value="UniProtKB-UniRule"/>
</dbReference>
<dbReference type="Pfam" id="PF00069">
    <property type="entry name" value="Pkinase"/>
    <property type="match status" value="1"/>
</dbReference>
<keyword evidence="10" id="KW-0106">Calcium</keyword>
<proteinExistence type="inferred from homology"/>
<evidence type="ECO:0000256" key="14">
    <source>
        <dbReference type="ARBA" id="ARBA00048679"/>
    </source>
</evidence>
<reference evidence="18" key="1">
    <citation type="submission" date="2021-02" db="EMBL/GenBank/DDBJ databases">
        <authorList>
            <person name="Dougan E. K."/>
            <person name="Rhodes N."/>
            <person name="Thang M."/>
            <person name="Chan C."/>
        </authorList>
    </citation>
    <scope>NUCLEOTIDE SEQUENCE</scope>
</reference>
<dbReference type="SMART" id="SM00220">
    <property type="entry name" value="S_TKc"/>
    <property type="match status" value="1"/>
</dbReference>
<dbReference type="OrthoDB" id="74764at2759"/>
<feature type="domain" description="EF-hand" evidence="17">
    <location>
        <begin position="560"/>
        <end position="595"/>
    </location>
</feature>
<dbReference type="CDD" id="cd05117">
    <property type="entry name" value="STKc_CAMK"/>
    <property type="match status" value="1"/>
</dbReference>
<comment type="catalytic activity">
    <reaction evidence="13">
        <text>L-threonyl-[protein] + ATP = O-phospho-L-threonyl-[protein] + ADP + H(+)</text>
        <dbReference type="Rhea" id="RHEA:46608"/>
        <dbReference type="Rhea" id="RHEA-COMP:11060"/>
        <dbReference type="Rhea" id="RHEA-COMP:11605"/>
        <dbReference type="ChEBI" id="CHEBI:15378"/>
        <dbReference type="ChEBI" id="CHEBI:30013"/>
        <dbReference type="ChEBI" id="CHEBI:30616"/>
        <dbReference type="ChEBI" id="CHEBI:61977"/>
        <dbReference type="ChEBI" id="CHEBI:456216"/>
        <dbReference type="EC" id="2.7.11.1"/>
    </reaction>
</comment>
<dbReference type="Pfam" id="PF13499">
    <property type="entry name" value="EF-hand_7"/>
    <property type="match status" value="1"/>
</dbReference>
<dbReference type="EMBL" id="CAJNDS010001668">
    <property type="protein sequence ID" value="CAE7271373.1"/>
    <property type="molecule type" value="Genomic_DNA"/>
</dbReference>
<keyword evidence="7" id="KW-0677">Repeat</keyword>
<dbReference type="PROSITE" id="PS00107">
    <property type="entry name" value="PROTEIN_KINASE_ATP"/>
    <property type="match status" value="1"/>
</dbReference>
<dbReference type="GO" id="GO:0004674">
    <property type="term" value="F:protein serine/threonine kinase activity"/>
    <property type="evidence" value="ECO:0007669"/>
    <property type="project" value="UniProtKB-KW"/>
</dbReference>
<feature type="domain" description="EF-hand" evidence="17">
    <location>
        <begin position="489"/>
        <end position="524"/>
    </location>
</feature>
<sequence>MASDVGAIAALCKESFDLEDKAKSGRLAQAPFKSALRRVFAGLAGAVPQPDDAWFGKVFDSYAARCGGNGVSLRAMEDAAKQFVAHHQRKVQAATEQKPAKGIESSGAALSGLVPPPKQVVQNSAGIQGGYAIPNQVPFPPNVQGYVHEASGRRAAGTVELASAVMCPMKQGAGVHEEYTFDQKLGEGSFGQVCVVTHKITGQRRACKRVSVQTETDRRLVDTEIQLLKKLDHPHIMRLSECFVERQGLFLISELCEGGTLLAGFARHGSETAAAAAIRQILGATAYCHSRGVIHRDLKPDNVLYATKAPDSPIKVIDFGLADFLQRLRAAAGGKAMERAGTLVFMAPEMLASQGDGAYGEKVDVWAIGCILYLLITGQHPFYPGRGASEPEIVARIRQGQVPSHPNLLAAPAPARDLTLQLMVANPARRVSAADALRHPWLQDNAEGAVTGGAKVLDKSVFDGLCKYQASSKLKRAVLKLLAKEADEERVKTLREQFRTLDVQQDGFLSREELLAGLRQCEGFRDMTSSDLFRILPPDLFGEKISFTDFTAALLARQGFGKAELMAAFRRFDVRKEGKISLAALSEVLKNAGPASKLEAFKEADVGKDGAIDFDEFCALINA</sequence>
<dbReference type="InterPro" id="IPR000719">
    <property type="entry name" value="Prot_kinase_dom"/>
</dbReference>
<accession>A0A812MMP8</accession>
<evidence type="ECO:0000256" key="1">
    <source>
        <dbReference type="ARBA" id="ARBA00001946"/>
    </source>
</evidence>
<keyword evidence="4" id="KW-0723">Serine/threonine-protein kinase</keyword>
<protein>
    <recommendedName>
        <fullName evidence="3">non-specific serine/threonine protein kinase</fullName>
        <ecNumber evidence="3">2.7.11.1</ecNumber>
    </recommendedName>
</protein>
<dbReference type="Gene3D" id="3.30.200.20">
    <property type="entry name" value="Phosphorylase Kinase, domain 1"/>
    <property type="match status" value="1"/>
</dbReference>
<dbReference type="Proteomes" id="UP000604046">
    <property type="component" value="Unassembled WGS sequence"/>
</dbReference>
<keyword evidence="11 15" id="KW-0067">ATP-binding</keyword>
<evidence type="ECO:0000256" key="7">
    <source>
        <dbReference type="ARBA" id="ARBA00022737"/>
    </source>
</evidence>
<dbReference type="FunFam" id="3.30.200.20:FF:000315">
    <property type="entry name" value="Calcium-dependent protein kinase 3"/>
    <property type="match status" value="1"/>
</dbReference>
<dbReference type="InterPro" id="IPR011009">
    <property type="entry name" value="Kinase-like_dom_sf"/>
</dbReference>
<dbReference type="AlphaFoldDB" id="A0A812MMP8"/>
<evidence type="ECO:0000256" key="8">
    <source>
        <dbReference type="ARBA" id="ARBA00022741"/>
    </source>
</evidence>
<evidence type="ECO:0000313" key="18">
    <source>
        <dbReference type="EMBL" id="CAE7271373.1"/>
    </source>
</evidence>
<keyword evidence="8 15" id="KW-0547">Nucleotide-binding</keyword>
<feature type="domain" description="Protein kinase" evidence="16">
    <location>
        <begin position="179"/>
        <end position="442"/>
    </location>
</feature>
<dbReference type="InterPro" id="IPR002048">
    <property type="entry name" value="EF_hand_dom"/>
</dbReference>
<keyword evidence="5" id="KW-0808">Transferase</keyword>
<dbReference type="CDD" id="cd00051">
    <property type="entry name" value="EFh"/>
    <property type="match status" value="1"/>
</dbReference>
<feature type="binding site" evidence="15">
    <location>
        <position position="208"/>
    </location>
    <ligand>
        <name>ATP</name>
        <dbReference type="ChEBI" id="CHEBI:30616"/>
    </ligand>
</feature>